<feature type="compositionally biased region" description="Acidic residues" evidence="12">
    <location>
        <begin position="297"/>
        <end position="306"/>
    </location>
</feature>
<comment type="caution">
    <text evidence="13">The sequence shown here is derived from an EMBL/GenBank/DDBJ whole genome shotgun (WGS) entry which is preliminary data.</text>
</comment>
<reference evidence="13 14" key="1">
    <citation type="submission" date="2016-07" db="EMBL/GenBank/DDBJ databases">
        <title>Pervasive Adenine N6-methylation of Active Genes in Fungi.</title>
        <authorList>
            <consortium name="DOE Joint Genome Institute"/>
            <person name="Mondo S.J."/>
            <person name="Dannebaum R.O."/>
            <person name="Kuo R.C."/>
            <person name="Labutti K."/>
            <person name="Haridas S."/>
            <person name="Kuo A."/>
            <person name="Salamov A."/>
            <person name="Ahrendt S.R."/>
            <person name="Lipzen A."/>
            <person name="Sullivan W."/>
            <person name="Andreopoulos W.B."/>
            <person name="Clum A."/>
            <person name="Lindquist E."/>
            <person name="Daum C."/>
            <person name="Ramamoorthy G.K."/>
            <person name="Gryganskyi A."/>
            <person name="Culley D."/>
            <person name="Magnuson J.K."/>
            <person name="James T.Y."/>
            <person name="O'Malley M.A."/>
            <person name="Stajich J.E."/>
            <person name="Spatafora J.W."/>
            <person name="Visel A."/>
            <person name="Grigoriev I.V."/>
        </authorList>
    </citation>
    <scope>NUCLEOTIDE SEQUENCE [LARGE SCALE GENOMIC DNA]</scope>
    <source>
        <strain evidence="13 14">NRRL 2496</strain>
    </source>
</reference>
<evidence type="ECO:0000313" key="14">
    <source>
        <dbReference type="Proteomes" id="UP000242180"/>
    </source>
</evidence>
<comment type="catalytic activity">
    <reaction evidence="10">
        <text>a 1,2-diacyl-sn-glycero-3-phospho-L-serine(in) = a 1,2-diacyl-sn-glycero-3-phospho-L-serine(out)</text>
        <dbReference type="Rhea" id="RHEA:38663"/>
        <dbReference type="ChEBI" id="CHEBI:57262"/>
    </reaction>
</comment>
<evidence type="ECO:0000256" key="8">
    <source>
        <dbReference type="ARBA" id="ARBA00023055"/>
    </source>
</evidence>
<dbReference type="PANTHER" id="PTHR13190:SF1">
    <property type="entry name" value="AUTOPHAGY-RELATED 2, ISOFORM A"/>
    <property type="match status" value="1"/>
</dbReference>
<dbReference type="STRING" id="13706.A0A1X2HP00"/>
<sequence>MKAWDFIPSAWSNFALPTNIQKRLYKFLLRKAIGQFLANELDLENFDIELVNGSVELRDLDLNLHTLNELLVDTPFMIEQGRVASIHATLPWSSFWSGDIALKVQGLQITLRPLEKTDRRHELMDSIQQSIHSSISNNNDKNDVDLDTDGLQVLTRVIDKMLAKIKVDVVDTLIRISHTSAAVPPLAGDHRPFAEDTDYYLDVQIPKISYFDETPGFNNSSNTPTTAASSSTITSSSPVPSATAAAADLSESSVLLPPNANETIKIITVASPTVWLRSSQNMRSSLYTHPTQSETTLQDESDEENDLNQTDFINRNKPYEALLLTTLDGDNWLRMRLRPSFPFDLGEPSDQPAVRQVDCMVSHVRIMITPRQTACLYDLLQKLMDAPKDRKPTPTTGHDKPSPPMPDLGSPVQRSSRSTRLSHLEGKYRSSSPAPPARATPGLKIKVQLTRLDAFIFYTEPRATQTRILATHTRDCIDTSNLRITLDNLILRHLHDTQPSVNAKQALLSTLDVRISDIAIDELVTKPSNHRRKTAEKATQIEYGCYLPVLQFDDTIRATYSGNPDFPTMAETYRRPHKRSRAAEKHLAVRLRVEKKRTHEMDRFAQGDNSFGQRIYDDLGRTAGELQCRKKACVRCAMIRIIVYAPDMSQVSSQTEFNDFIHTEMLSVDIKKLDVHWKASEEAKDDDEPLSAHSATYSSDVRKETPVRLHAECNVIHVFLKFANVEHLARCWFTAGPSSGVSENPPFSVVRESPNFEITLRASTDGTPMTGRPGYFGAGSEIPSRLFEHLARNASFTVDQKMHVPMEDQAESAMMFKQRTVETSLFVVNCHFPITRLNLTKSVWDTFQVIQNDLVLWQPAFVSKLKKAEPPTATQERLNPPSRVPSLLSLVAVMSEAIWHLHYEDDGIVKETYELKMTDFRYFTVVKHLGMDENITTLDIDDLTLDRIYPDQVPIVSRAVPKNFNFKSDTSMVSLFARLSLNPSMNKQNKVTSVVVCNLCWKFGMDLDYLEHLLQFQKVPDDMVYIDPPTQYNKIYAHVLDTAVDYKPIHLPSRCVLAVDNVEVVTEVISNGQPLIDVKAYVQSISVYLVDDVADLEVFDWEQCEPPVDARRYWAALGLPCVLTVQSFEARIKAKLQPDMAIPDLDVAILNNIVTLEGCADAFQSLVNLLTYVANRGDIPMDTIRAQKQSERKQKKPLRPNQPIVSPAHPDKTDMLASLDPDAFRRWSNAPSAPPPTDLSYVEEYYATTAPDRRPPKPRRKHASARGKEDMVRVLTHEEGLTIVEDFYNVQKDAPKPAKAVVDPARALVKLHVRDFDVVWKLHDGLDARYLRGVERVVPRTSQPGSVGSHTSTLYGENMSRASSGVSVDFHWMPPSDATGLHLVFAVREFEVIDNVRTSSWHKFLGYMRPDANAPPRERGSSMLHIEVTGVRPITEDPMMEYRVKLKLLPLRLYVDQDALTFLVRYFTFDKQKLRSTAAANTAIQTWGEENEEDEGEEHGEENGELFFQHVEIQPIVLKIDYKPKYLNYGNLKEGQLAELVNLFHLDGADIQLSQVRLTGINGLTKLGDRLGQEWLPHIMNTQVPHMVSGVSPIRSIVNVGSGVADLVLLPIQQYRKDGRVIRGIQRGTQSFARATAMEAIKLSARFASGAQVILEQADDFFSSNAAVQEDNQQHSKNLGSAAHTIFAVPTEIVKEEEEPMPSTSSTSSSSSDHKAVIRAVPVAVIKPMIGLTGAFQSIMVGLRNTIDPVMRLQSEDVSSIDTCLHEFT</sequence>
<feature type="region of interest" description="Disordered" evidence="12">
    <location>
        <begin position="219"/>
        <end position="239"/>
    </location>
</feature>
<organism evidence="13 14">
    <name type="scientific">Syncephalastrum racemosum</name>
    <name type="common">Filamentous fungus</name>
    <dbReference type="NCBI Taxonomy" id="13706"/>
    <lineage>
        <taxon>Eukaryota</taxon>
        <taxon>Fungi</taxon>
        <taxon>Fungi incertae sedis</taxon>
        <taxon>Mucoromycota</taxon>
        <taxon>Mucoromycotina</taxon>
        <taxon>Mucoromycetes</taxon>
        <taxon>Mucorales</taxon>
        <taxon>Syncephalastraceae</taxon>
        <taxon>Syncephalastrum</taxon>
    </lineage>
</organism>
<proteinExistence type="inferred from homology"/>
<dbReference type="GO" id="GO:0032266">
    <property type="term" value="F:phosphatidylinositol-3-phosphate binding"/>
    <property type="evidence" value="ECO:0007669"/>
    <property type="project" value="TreeGrafter"/>
</dbReference>
<gene>
    <name evidence="13" type="ORF">BCR43DRAFT_434414</name>
</gene>
<dbReference type="GO" id="GO:0000045">
    <property type="term" value="P:autophagosome assembly"/>
    <property type="evidence" value="ECO:0007669"/>
    <property type="project" value="TreeGrafter"/>
</dbReference>
<evidence type="ECO:0000256" key="1">
    <source>
        <dbReference type="ARBA" id="ARBA00004406"/>
    </source>
</evidence>
<feature type="region of interest" description="Disordered" evidence="12">
    <location>
        <begin position="386"/>
        <end position="442"/>
    </location>
</feature>
<keyword evidence="6" id="KW-0256">Endoplasmic reticulum</keyword>
<feature type="region of interest" description="Disordered" evidence="12">
    <location>
        <begin position="1248"/>
        <end position="1268"/>
    </location>
</feature>
<dbReference type="GO" id="GO:0061723">
    <property type="term" value="P:glycophagy"/>
    <property type="evidence" value="ECO:0007669"/>
    <property type="project" value="TreeGrafter"/>
</dbReference>
<dbReference type="Pfam" id="PF13329">
    <property type="entry name" value="ATG2_CAD"/>
    <property type="match status" value="3"/>
</dbReference>
<dbReference type="GO" id="GO:0034045">
    <property type="term" value="C:phagophore assembly site membrane"/>
    <property type="evidence" value="ECO:0007669"/>
    <property type="project" value="UniProtKB-SubCell"/>
</dbReference>
<name>A0A1X2HP00_SYNRA</name>
<evidence type="ECO:0000256" key="7">
    <source>
        <dbReference type="ARBA" id="ARBA00023006"/>
    </source>
</evidence>
<dbReference type="GO" id="GO:0043495">
    <property type="term" value="F:protein-membrane adaptor activity"/>
    <property type="evidence" value="ECO:0007669"/>
    <property type="project" value="TreeGrafter"/>
</dbReference>
<keyword evidence="7" id="KW-0072">Autophagy</keyword>
<evidence type="ECO:0000256" key="4">
    <source>
        <dbReference type="ARBA" id="ARBA00018070"/>
    </source>
</evidence>
<dbReference type="Proteomes" id="UP000242180">
    <property type="component" value="Unassembled WGS sequence"/>
</dbReference>
<comment type="similarity">
    <text evidence="3">Belongs to the ATG2 family.</text>
</comment>
<dbReference type="GO" id="GO:0000422">
    <property type="term" value="P:autophagy of mitochondrion"/>
    <property type="evidence" value="ECO:0007669"/>
    <property type="project" value="TreeGrafter"/>
</dbReference>
<keyword evidence="8" id="KW-0445">Lipid transport</keyword>
<keyword evidence="14" id="KW-1185">Reference proteome</keyword>
<feature type="compositionally biased region" description="Basic and acidic residues" evidence="12">
    <location>
        <begin position="386"/>
        <end position="401"/>
    </location>
</feature>
<keyword evidence="9" id="KW-0472">Membrane</keyword>
<dbReference type="GO" id="GO:0006869">
    <property type="term" value="P:lipid transport"/>
    <property type="evidence" value="ECO:0007669"/>
    <property type="project" value="UniProtKB-KW"/>
</dbReference>
<dbReference type="EMBL" id="MCGN01000002">
    <property type="protein sequence ID" value="ORZ01123.1"/>
    <property type="molecule type" value="Genomic_DNA"/>
</dbReference>
<dbReference type="OrthoDB" id="18982at2759"/>
<feature type="compositionally biased region" description="Basic residues" evidence="12">
    <location>
        <begin position="1256"/>
        <end position="1265"/>
    </location>
</feature>
<evidence type="ECO:0000256" key="10">
    <source>
        <dbReference type="ARBA" id="ARBA00024479"/>
    </source>
</evidence>
<dbReference type="GO" id="GO:0061908">
    <property type="term" value="C:phagophore"/>
    <property type="evidence" value="ECO:0007669"/>
    <property type="project" value="TreeGrafter"/>
</dbReference>
<evidence type="ECO:0000256" key="5">
    <source>
        <dbReference type="ARBA" id="ARBA00022448"/>
    </source>
</evidence>
<dbReference type="OMA" id="VWKLYDG"/>
<evidence type="ECO:0000256" key="11">
    <source>
        <dbReference type="ARBA" id="ARBA00024615"/>
    </source>
</evidence>
<comment type="catalytic activity">
    <reaction evidence="11">
        <text>a 1,2-diacyl-sn-glycero-3-phosphoethanolamine(in) = a 1,2-diacyl-sn-glycero-3-phosphoethanolamine(out)</text>
        <dbReference type="Rhea" id="RHEA:38895"/>
        <dbReference type="ChEBI" id="CHEBI:64612"/>
    </reaction>
</comment>
<keyword evidence="5" id="KW-0813">Transport</keyword>
<evidence type="ECO:0000256" key="3">
    <source>
        <dbReference type="ARBA" id="ARBA00009714"/>
    </source>
</evidence>
<feature type="region of interest" description="Disordered" evidence="12">
    <location>
        <begin position="287"/>
        <end position="306"/>
    </location>
</feature>
<dbReference type="GO" id="GO:0061709">
    <property type="term" value="P:reticulophagy"/>
    <property type="evidence" value="ECO:0007669"/>
    <property type="project" value="TreeGrafter"/>
</dbReference>
<feature type="region of interest" description="Disordered" evidence="12">
    <location>
        <begin position="1187"/>
        <end position="1216"/>
    </location>
</feature>
<dbReference type="PANTHER" id="PTHR13190">
    <property type="entry name" value="AUTOPHAGY-RELATED 2, ISOFORM A"/>
    <property type="match status" value="1"/>
</dbReference>
<accession>A0A1X2HP00</accession>
<feature type="compositionally biased region" description="Low complexity" evidence="12">
    <location>
        <begin position="220"/>
        <end position="239"/>
    </location>
</feature>
<feature type="compositionally biased region" description="Polar residues" evidence="12">
    <location>
        <begin position="287"/>
        <end position="296"/>
    </location>
</feature>
<evidence type="ECO:0000256" key="6">
    <source>
        <dbReference type="ARBA" id="ARBA00022824"/>
    </source>
</evidence>
<comment type="subcellular location">
    <subcellularLocation>
        <location evidence="1">Endoplasmic reticulum membrane</location>
        <topology evidence="1">Peripheral membrane protein</topology>
    </subcellularLocation>
    <subcellularLocation>
        <location evidence="2">Preautophagosomal structure membrane</location>
        <topology evidence="2">Peripheral membrane protein</topology>
    </subcellularLocation>
</comment>
<feature type="compositionally biased region" description="Polar residues" evidence="12">
    <location>
        <begin position="412"/>
        <end position="421"/>
    </location>
</feature>
<dbReference type="InParanoid" id="A0A1X2HP00"/>
<dbReference type="GO" id="GO:0034727">
    <property type="term" value="P:piecemeal microautophagy of the nucleus"/>
    <property type="evidence" value="ECO:0007669"/>
    <property type="project" value="TreeGrafter"/>
</dbReference>
<dbReference type="FunCoup" id="A0A1X2HP00">
    <property type="interactions" value="174"/>
</dbReference>
<evidence type="ECO:0000256" key="2">
    <source>
        <dbReference type="ARBA" id="ARBA00004623"/>
    </source>
</evidence>
<evidence type="ECO:0000313" key="13">
    <source>
        <dbReference type="EMBL" id="ORZ01123.1"/>
    </source>
</evidence>
<dbReference type="GO" id="GO:0005789">
    <property type="term" value="C:endoplasmic reticulum membrane"/>
    <property type="evidence" value="ECO:0007669"/>
    <property type="project" value="UniProtKB-SubCell"/>
</dbReference>
<dbReference type="InterPro" id="IPR026849">
    <property type="entry name" value="ATG2"/>
</dbReference>
<evidence type="ECO:0000256" key="12">
    <source>
        <dbReference type="SAM" id="MobiDB-lite"/>
    </source>
</evidence>
<protein>
    <recommendedName>
        <fullName evidence="4">Autophagy-related protein 2</fullName>
    </recommendedName>
</protein>
<evidence type="ECO:0000256" key="9">
    <source>
        <dbReference type="ARBA" id="ARBA00023136"/>
    </source>
</evidence>